<evidence type="ECO:0000313" key="3">
    <source>
        <dbReference type="EMBL" id="OEH93698.1"/>
    </source>
</evidence>
<protein>
    <submittedName>
        <fullName evidence="3">Uncharacterized protein</fullName>
    </submittedName>
</protein>
<evidence type="ECO:0000313" key="4">
    <source>
        <dbReference type="Proteomes" id="UP000095209"/>
    </source>
</evidence>
<feature type="transmembrane region" description="Helical" evidence="2">
    <location>
        <begin position="6"/>
        <end position="26"/>
    </location>
</feature>
<organism evidence="3 4">
    <name type="scientific">Bacillus solimangrovi</name>
    <dbReference type="NCBI Taxonomy" id="1305675"/>
    <lineage>
        <taxon>Bacteria</taxon>
        <taxon>Bacillati</taxon>
        <taxon>Bacillota</taxon>
        <taxon>Bacilli</taxon>
        <taxon>Bacillales</taxon>
        <taxon>Bacillaceae</taxon>
        <taxon>Bacillus</taxon>
    </lineage>
</organism>
<evidence type="ECO:0000256" key="1">
    <source>
        <dbReference type="SAM" id="MobiDB-lite"/>
    </source>
</evidence>
<keyword evidence="2" id="KW-0812">Transmembrane</keyword>
<feature type="region of interest" description="Disordered" evidence="1">
    <location>
        <begin position="137"/>
        <end position="160"/>
    </location>
</feature>
<dbReference type="RefSeq" id="WP_069716273.1">
    <property type="nucleotide sequence ID" value="NZ_MJEH01000010.1"/>
</dbReference>
<dbReference type="EMBL" id="MJEH01000010">
    <property type="protein sequence ID" value="OEH93698.1"/>
    <property type="molecule type" value="Genomic_DNA"/>
</dbReference>
<reference evidence="3 4" key="1">
    <citation type="submission" date="2016-08" db="EMBL/GenBank/DDBJ databases">
        <title>Genome of Bacillus solimangrovi GH2-4.</title>
        <authorList>
            <person name="Lim S."/>
            <person name="Kim B.-C."/>
        </authorList>
    </citation>
    <scope>NUCLEOTIDE SEQUENCE [LARGE SCALE GENOMIC DNA]</scope>
    <source>
        <strain evidence="3 4">GH2-4</strain>
    </source>
</reference>
<sequence length="160" mass="18533">MESIIDFIFSNIFIIVVVISGLYSFFKRAGDGEELKPKKETTTNEIPTQVEKEWTQAKEIFETSMYPKESEQPVTSTIQSYNNYEQKKQAIKQEMVTVEKRSEPTYSKKSKVRRKKVSVNVASFSKSEVVEGVVYSEILQPPRAYNPHPATKRDRSKQKR</sequence>
<dbReference type="AlphaFoldDB" id="A0A1E5LI08"/>
<keyword evidence="2" id="KW-0472">Membrane</keyword>
<dbReference type="STRING" id="1305675.BFG57_11715"/>
<accession>A0A1E5LI08</accession>
<keyword evidence="4" id="KW-1185">Reference proteome</keyword>
<name>A0A1E5LI08_9BACI</name>
<proteinExistence type="predicted"/>
<dbReference type="OrthoDB" id="2967741at2"/>
<keyword evidence="2" id="KW-1133">Transmembrane helix</keyword>
<dbReference type="Proteomes" id="UP000095209">
    <property type="component" value="Unassembled WGS sequence"/>
</dbReference>
<comment type="caution">
    <text evidence="3">The sequence shown here is derived from an EMBL/GenBank/DDBJ whole genome shotgun (WGS) entry which is preliminary data.</text>
</comment>
<gene>
    <name evidence="3" type="ORF">BFG57_11715</name>
</gene>
<evidence type="ECO:0000256" key="2">
    <source>
        <dbReference type="SAM" id="Phobius"/>
    </source>
</evidence>